<keyword evidence="3" id="KW-1185">Reference proteome</keyword>
<keyword evidence="1" id="KW-1133">Transmembrane helix</keyword>
<evidence type="ECO:0000313" key="2">
    <source>
        <dbReference type="EMBL" id="KAK3273938.1"/>
    </source>
</evidence>
<keyword evidence="1" id="KW-0472">Membrane</keyword>
<gene>
    <name evidence="2" type="ORF">CYMTET_17852</name>
</gene>
<name>A0AAE0G9U4_9CHLO</name>
<accession>A0AAE0G9U4</accession>
<organism evidence="2 3">
    <name type="scientific">Cymbomonas tetramitiformis</name>
    <dbReference type="NCBI Taxonomy" id="36881"/>
    <lineage>
        <taxon>Eukaryota</taxon>
        <taxon>Viridiplantae</taxon>
        <taxon>Chlorophyta</taxon>
        <taxon>Pyramimonadophyceae</taxon>
        <taxon>Pyramimonadales</taxon>
        <taxon>Pyramimonadaceae</taxon>
        <taxon>Cymbomonas</taxon>
    </lineage>
</organism>
<proteinExistence type="predicted"/>
<dbReference type="Proteomes" id="UP001190700">
    <property type="component" value="Unassembled WGS sequence"/>
</dbReference>
<reference evidence="2 3" key="1">
    <citation type="journal article" date="2015" name="Genome Biol. Evol.">
        <title>Comparative Genomics of a Bacterivorous Green Alga Reveals Evolutionary Causalities and Consequences of Phago-Mixotrophic Mode of Nutrition.</title>
        <authorList>
            <person name="Burns J.A."/>
            <person name="Paasch A."/>
            <person name="Narechania A."/>
            <person name="Kim E."/>
        </authorList>
    </citation>
    <scope>NUCLEOTIDE SEQUENCE [LARGE SCALE GENOMIC DNA]</scope>
    <source>
        <strain evidence="2 3">PLY_AMNH</strain>
    </source>
</reference>
<dbReference type="AlphaFoldDB" id="A0AAE0G9U4"/>
<sequence length="182" mass="18409">MAVYQAYRSAPPITISERQVHDLSIQLNGKRARSRKSCSAKNAGAVILGAGGALGAAIVTYGAGVAYRSTRSNDSPKLLAVVGAMGNGPPVCTAPHPYVASTPDRNSWLNVVGAMGNGPPVSTAGCRPSTQHAVTSGGSSAAVSAEGSSFWSVVGAMGNGPPLSYTAPTSQRNIVLAKQELS</sequence>
<protein>
    <submittedName>
        <fullName evidence="2">Uncharacterized protein</fullName>
    </submittedName>
</protein>
<comment type="caution">
    <text evidence="2">The sequence shown here is derived from an EMBL/GenBank/DDBJ whole genome shotgun (WGS) entry which is preliminary data.</text>
</comment>
<feature type="transmembrane region" description="Helical" evidence="1">
    <location>
        <begin position="43"/>
        <end position="67"/>
    </location>
</feature>
<dbReference type="EMBL" id="LGRX02008108">
    <property type="protein sequence ID" value="KAK3273938.1"/>
    <property type="molecule type" value="Genomic_DNA"/>
</dbReference>
<keyword evidence="1" id="KW-0812">Transmembrane</keyword>
<evidence type="ECO:0000313" key="3">
    <source>
        <dbReference type="Proteomes" id="UP001190700"/>
    </source>
</evidence>
<evidence type="ECO:0000256" key="1">
    <source>
        <dbReference type="SAM" id="Phobius"/>
    </source>
</evidence>